<gene>
    <name evidence="1" type="ORF">OS493_035564</name>
</gene>
<organism evidence="1 2">
    <name type="scientific">Desmophyllum pertusum</name>
    <dbReference type="NCBI Taxonomy" id="174260"/>
    <lineage>
        <taxon>Eukaryota</taxon>
        <taxon>Metazoa</taxon>
        <taxon>Cnidaria</taxon>
        <taxon>Anthozoa</taxon>
        <taxon>Hexacorallia</taxon>
        <taxon>Scleractinia</taxon>
        <taxon>Caryophylliina</taxon>
        <taxon>Caryophylliidae</taxon>
        <taxon>Desmophyllum</taxon>
    </lineage>
</organism>
<comment type="caution">
    <text evidence="1">The sequence shown here is derived from an EMBL/GenBank/DDBJ whole genome shotgun (WGS) entry which is preliminary data.</text>
</comment>
<proteinExistence type="predicted"/>
<sequence>MSFHNDEYYHNDEPFWVVFVNDFKNATACEQCKVNFARILPIAPWDICIMHEERYMYPIKDPQNHSKVL</sequence>
<evidence type="ECO:0000313" key="2">
    <source>
        <dbReference type="Proteomes" id="UP001163046"/>
    </source>
</evidence>
<dbReference type="EMBL" id="MU825450">
    <property type="protein sequence ID" value="KAJ7388780.1"/>
    <property type="molecule type" value="Genomic_DNA"/>
</dbReference>
<evidence type="ECO:0000313" key="1">
    <source>
        <dbReference type="EMBL" id="KAJ7388780.1"/>
    </source>
</evidence>
<dbReference type="Proteomes" id="UP001163046">
    <property type="component" value="Unassembled WGS sequence"/>
</dbReference>
<name>A0A9W9ZWK7_9CNID</name>
<accession>A0A9W9ZWK7</accession>
<keyword evidence="2" id="KW-1185">Reference proteome</keyword>
<feature type="non-terminal residue" evidence="1">
    <location>
        <position position="69"/>
    </location>
</feature>
<dbReference type="AlphaFoldDB" id="A0A9W9ZWK7"/>
<reference evidence="1" key="1">
    <citation type="submission" date="2023-01" db="EMBL/GenBank/DDBJ databases">
        <title>Genome assembly of the deep-sea coral Lophelia pertusa.</title>
        <authorList>
            <person name="Herrera S."/>
            <person name="Cordes E."/>
        </authorList>
    </citation>
    <scope>NUCLEOTIDE SEQUENCE</scope>
    <source>
        <strain evidence="1">USNM1676648</strain>
        <tissue evidence="1">Polyp</tissue>
    </source>
</reference>
<protein>
    <submittedName>
        <fullName evidence="1">Uncharacterized protein</fullName>
    </submittedName>
</protein>